<dbReference type="AlphaFoldDB" id="K0R2D7"/>
<dbReference type="OMA" id="MCNKKGV"/>
<dbReference type="PANTHER" id="PTHR12773:SF0">
    <property type="entry name" value="MULTIFUNCTIONAL METHYLTRANSFERASE SUBUNIT TRM112-LIKE PROTEIN"/>
    <property type="match status" value="1"/>
</dbReference>
<organism evidence="2 3">
    <name type="scientific">Thalassiosira oceanica</name>
    <name type="common">Marine diatom</name>
    <dbReference type="NCBI Taxonomy" id="159749"/>
    <lineage>
        <taxon>Eukaryota</taxon>
        <taxon>Sar</taxon>
        <taxon>Stramenopiles</taxon>
        <taxon>Ochrophyta</taxon>
        <taxon>Bacillariophyta</taxon>
        <taxon>Coscinodiscophyceae</taxon>
        <taxon>Thalassiosirophycidae</taxon>
        <taxon>Thalassiosirales</taxon>
        <taxon>Thalassiosiraceae</taxon>
        <taxon>Thalassiosira</taxon>
    </lineage>
</organism>
<feature type="region of interest" description="Disordered" evidence="1">
    <location>
        <begin position="1"/>
        <end position="23"/>
    </location>
</feature>
<dbReference type="GO" id="GO:0046982">
    <property type="term" value="F:protein heterodimerization activity"/>
    <property type="evidence" value="ECO:0007669"/>
    <property type="project" value="InterPro"/>
</dbReference>
<comment type="caution">
    <text evidence="2">The sequence shown here is derived from an EMBL/GenBank/DDBJ whole genome shotgun (WGS) entry which is preliminary data.</text>
</comment>
<dbReference type="GO" id="GO:0070476">
    <property type="term" value="P:rRNA (guanine-N7)-methylation"/>
    <property type="evidence" value="ECO:0007669"/>
    <property type="project" value="TreeGrafter"/>
</dbReference>
<dbReference type="EMBL" id="AGNL01047890">
    <property type="protein sequence ID" value="EJK46220.1"/>
    <property type="molecule type" value="Genomic_DNA"/>
</dbReference>
<evidence type="ECO:0000256" key="1">
    <source>
        <dbReference type="SAM" id="MobiDB-lite"/>
    </source>
</evidence>
<name>K0R2D7_THAOC</name>
<dbReference type="Proteomes" id="UP000266841">
    <property type="component" value="Unassembled WGS sequence"/>
</dbReference>
<dbReference type="OrthoDB" id="2187549at2759"/>
<dbReference type="GO" id="GO:0030488">
    <property type="term" value="P:tRNA methylation"/>
    <property type="evidence" value="ECO:0007669"/>
    <property type="project" value="TreeGrafter"/>
</dbReference>
<evidence type="ECO:0008006" key="4">
    <source>
        <dbReference type="Google" id="ProtNLM"/>
    </source>
</evidence>
<gene>
    <name evidence="2" type="ORF">THAOC_35119</name>
</gene>
<evidence type="ECO:0000313" key="2">
    <source>
        <dbReference type="EMBL" id="EJK46220.1"/>
    </source>
</evidence>
<protein>
    <recommendedName>
        <fullName evidence="4">Trm112p-like protein</fullName>
    </recommendedName>
</protein>
<proteinExistence type="predicted"/>
<dbReference type="PANTHER" id="PTHR12773">
    <property type="entry name" value="UPF0315 PROTEIN-RELATED"/>
    <property type="match status" value="1"/>
</dbReference>
<reference evidence="2 3" key="1">
    <citation type="journal article" date="2012" name="Genome Biol.">
        <title>Genome and low-iron response of an oceanic diatom adapted to chronic iron limitation.</title>
        <authorList>
            <person name="Lommer M."/>
            <person name="Specht M."/>
            <person name="Roy A.S."/>
            <person name="Kraemer L."/>
            <person name="Andreson R."/>
            <person name="Gutowska M.A."/>
            <person name="Wolf J."/>
            <person name="Bergner S.V."/>
            <person name="Schilhabel M.B."/>
            <person name="Klostermeier U.C."/>
            <person name="Beiko R.G."/>
            <person name="Rosenstiel P."/>
            <person name="Hippler M."/>
            <person name="Laroche J."/>
        </authorList>
    </citation>
    <scope>NUCLEOTIDE SEQUENCE [LARGE SCALE GENOMIC DNA]</scope>
    <source>
        <strain evidence="2 3">CCMP1005</strain>
    </source>
</reference>
<dbReference type="SUPFAM" id="SSF158997">
    <property type="entry name" value="Trm112p-like"/>
    <property type="match status" value="1"/>
</dbReference>
<dbReference type="eggNOG" id="KOG1088">
    <property type="taxonomic scope" value="Eukaryota"/>
</dbReference>
<sequence>MDSDKRYRTTIPPSPKPSRPGPFRLVRGTVISTLLHSTGSGGSSRESTEKGYPLNIEVAELQVEESTVDKQFLLKLLPKINYPALKSAVMQISNHCEPPLPAIPEELDVSDGDRLMTLDFRTLSSLYKVLFDVYLVEGFLICPDTGRRFPVKQRIPNMILHEDEI</sequence>
<accession>K0R2D7</accession>
<dbReference type="InterPro" id="IPR039127">
    <property type="entry name" value="Trm112"/>
</dbReference>
<keyword evidence="3" id="KW-1185">Reference proteome</keyword>
<dbReference type="Gene3D" id="2.20.25.10">
    <property type="match status" value="1"/>
</dbReference>
<evidence type="ECO:0000313" key="3">
    <source>
        <dbReference type="Proteomes" id="UP000266841"/>
    </source>
</evidence>